<dbReference type="EMBL" id="RWGY01000011">
    <property type="protein sequence ID" value="TVU32524.1"/>
    <property type="molecule type" value="Genomic_DNA"/>
</dbReference>
<keyword evidence="1" id="KW-0732">Signal</keyword>
<organism evidence="2 3">
    <name type="scientific">Eragrostis curvula</name>
    <name type="common">weeping love grass</name>
    <dbReference type="NCBI Taxonomy" id="38414"/>
    <lineage>
        <taxon>Eukaryota</taxon>
        <taxon>Viridiplantae</taxon>
        <taxon>Streptophyta</taxon>
        <taxon>Embryophyta</taxon>
        <taxon>Tracheophyta</taxon>
        <taxon>Spermatophyta</taxon>
        <taxon>Magnoliopsida</taxon>
        <taxon>Liliopsida</taxon>
        <taxon>Poales</taxon>
        <taxon>Poaceae</taxon>
        <taxon>PACMAD clade</taxon>
        <taxon>Chloridoideae</taxon>
        <taxon>Eragrostideae</taxon>
        <taxon>Eragrostidinae</taxon>
        <taxon>Eragrostis</taxon>
    </lineage>
</organism>
<dbReference type="GO" id="GO:0001709">
    <property type="term" value="P:cell fate determination"/>
    <property type="evidence" value="ECO:0007669"/>
    <property type="project" value="TreeGrafter"/>
</dbReference>
<dbReference type="AlphaFoldDB" id="A0A5J9VAJ6"/>
<protein>
    <submittedName>
        <fullName evidence="2">Uncharacterized protein</fullName>
    </submittedName>
</protein>
<dbReference type="PANTHER" id="PTHR33184:SF5">
    <property type="entry name" value="PUTATIVE-RELATED"/>
    <property type="match status" value="1"/>
</dbReference>
<dbReference type="InterPro" id="IPR040361">
    <property type="entry name" value="TPD1"/>
</dbReference>
<keyword evidence="3" id="KW-1185">Reference proteome</keyword>
<evidence type="ECO:0000256" key="1">
    <source>
        <dbReference type="ARBA" id="ARBA00022729"/>
    </source>
</evidence>
<evidence type="ECO:0000313" key="2">
    <source>
        <dbReference type="EMBL" id="TVU32524.1"/>
    </source>
</evidence>
<dbReference type="OrthoDB" id="603213at2759"/>
<dbReference type="Proteomes" id="UP000324897">
    <property type="component" value="Chromosome 1"/>
</dbReference>
<proteinExistence type="predicted"/>
<gene>
    <name evidence="2" type="ORF">EJB05_24255</name>
</gene>
<dbReference type="Pfam" id="PF24068">
    <property type="entry name" value="TPD1_C"/>
    <property type="match status" value="1"/>
</dbReference>
<accession>A0A5J9VAJ6</accession>
<evidence type="ECO:0000313" key="3">
    <source>
        <dbReference type="Proteomes" id="UP000324897"/>
    </source>
</evidence>
<name>A0A5J9VAJ6_9POAL</name>
<reference evidence="2 3" key="1">
    <citation type="journal article" date="2019" name="Sci. Rep.">
        <title>A high-quality genome of Eragrostis curvula grass provides insights into Poaceae evolution and supports new strategies to enhance forage quality.</title>
        <authorList>
            <person name="Carballo J."/>
            <person name="Santos B.A.C.M."/>
            <person name="Zappacosta D."/>
            <person name="Garbus I."/>
            <person name="Selva J.P."/>
            <person name="Gallo C.A."/>
            <person name="Diaz A."/>
            <person name="Albertini E."/>
            <person name="Caccamo M."/>
            <person name="Echenique V."/>
        </authorList>
    </citation>
    <scope>NUCLEOTIDE SEQUENCE [LARGE SCALE GENOMIC DNA]</scope>
    <source>
        <strain evidence="3">cv. Victoria</strain>
        <tissue evidence="2">Leaf</tissue>
    </source>
</reference>
<dbReference type="Gramene" id="TVU32524">
    <property type="protein sequence ID" value="TVU32524"/>
    <property type="gene ID" value="EJB05_24255"/>
</dbReference>
<feature type="non-terminal residue" evidence="2">
    <location>
        <position position="1"/>
    </location>
</feature>
<comment type="caution">
    <text evidence="2">The sequence shown here is derived from an EMBL/GenBank/DDBJ whole genome shotgun (WGS) entry which is preliminary data.</text>
</comment>
<sequence>MFSATTCDANGTCQLSDIVISQRETGKVVGGKAQYQVTIQNKCSCPQANVKVRCDEINTVENVDKTKIRPIDREFCIIADGKPITKGFPDQNIWNDEYTIQYNAWIAIELVG</sequence>
<dbReference type="PANTHER" id="PTHR33184">
    <property type="entry name" value="PROTEIN TAPETUM DETERMINANT 1-LIKE-RELATED"/>
    <property type="match status" value="1"/>
</dbReference>